<feature type="binding site" evidence="9">
    <location>
        <position position="9"/>
    </location>
    <ligand>
        <name>Mg(2+)</name>
        <dbReference type="ChEBI" id="CHEBI:18420"/>
    </ligand>
</feature>
<dbReference type="Proteomes" id="UP000266483">
    <property type="component" value="Unassembled WGS sequence"/>
</dbReference>
<dbReference type="HAMAP" id="MF_00020">
    <property type="entry name" value="Acetate_kinase"/>
    <property type="match status" value="1"/>
</dbReference>
<dbReference type="PROSITE" id="PS01076">
    <property type="entry name" value="ACETATE_KINASE_2"/>
    <property type="match status" value="1"/>
</dbReference>
<dbReference type="Gene3D" id="3.30.420.40">
    <property type="match status" value="2"/>
</dbReference>
<dbReference type="Pfam" id="PF00871">
    <property type="entry name" value="Acetate_kinase"/>
    <property type="match status" value="1"/>
</dbReference>
<feature type="active site" description="Proton donor/acceptor" evidence="9">
    <location>
        <position position="151"/>
    </location>
</feature>
<keyword evidence="2 9" id="KW-0963">Cytoplasm</keyword>
<dbReference type="PRINTS" id="PR00471">
    <property type="entry name" value="ACETATEKNASE"/>
</dbReference>
<keyword evidence="8 9" id="KW-0460">Magnesium</keyword>
<comment type="function">
    <text evidence="9">Catalyzes the formation of acetyl phosphate from acetate and ATP. Can also catalyze the reverse reaction.</text>
</comment>
<dbReference type="NCBIfam" id="TIGR00016">
    <property type="entry name" value="ackA"/>
    <property type="match status" value="1"/>
</dbReference>
<evidence type="ECO:0000313" key="11">
    <source>
        <dbReference type="EMBL" id="RII84051.1"/>
    </source>
</evidence>
<feature type="binding site" evidence="9">
    <location>
        <position position="378"/>
    </location>
    <ligand>
        <name>Mg(2+)</name>
        <dbReference type="ChEBI" id="CHEBI:18420"/>
    </ligand>
</feature>
<comment type="similarity">
    <text evidence="1 9 10">Belongs to the acetokinase family.</text>
</comment>
<evidence type="ECO:0000256" key="2">
    <source>
        <dbReference type="ARBA" id="ARBA00022490"/>
    </source>
</evidence>
<dbReference type="GO" id="GO:0016301">
    <property type="term" value="F:kinase activity"/>
    <property type="evidence" value="ECO:0007669"/>
    <property type="project" value="UniProtKB-KW"/>
</dbReference>
<dbReference type="InterPro" id="IPR004372">
    <property type="entry name" value="Ac/propionate_kinase"/>
</dbReference>
<evidence type="ECO:0000256" key="9">
    <source>
        <dbReference type="HAMAP-Rule" id="MF_00020"/>
    </source>
</evidence>
<organism evidence="11 12">
    <name type="scientific">Neopusillimonas maritima</name>
    <dbReference type="NCBI Taxonomy" id="2026239"/>
    <lineage>
        <taxon>Bacteria</taxon>
        <taxon>Pseudomonadati</taxon>
        <taxon>Pseudomonadota</taxon>
        <taxon>Betaproteobacteria</taxon>
        <taxon>Burkholderiales</taxon>
        <taxon>Alcaligenaceae</taxon>
        <taxon>Neopusillimonas</taxon>
    </lineage>
</organism>
<sequence length="393" mass="42927">MNPLLLVVNAGSSSLKFGVYESDGNKMLDLTYSGQVTGIGSTTPHFRVRSSDRPRLVDRELDTHEVSSLDQAQALVSDWLTQNLKRDPDAVGHRIVHGGPNYHDSVLVTPAVLQELEGLASLAPLHQRNNLHPVHVIGQRHPLLPQVACFDTAFHRGHRDVVERFAIPEHFFQRGVRRYGFHGLSYEYIAGHLKRHYPQEADGRVIVAHLGSGASACAMKAGLSVETTMGFTALDGLPMCTRPGRLDAGVVLWMMEQGMTHEDIQHVLYYESGLKGLSGLTDMRELLASDQPQAELALAYFAYRTAESIAGLCVALGGLETLVFTAGIGENCPEIRARVCRHLEWLGLTLDGQANQRNASSIATGESAVSVLVVPTNEEWVIANKTLRVLTGA</sequence>
<gene>
    <name evidence="9" type="primary">ackA</name>
    <name evidence="11" type="ORF">CJO09_02105</name>
</gene>
<dbReference type="PANTHER" id="PTHR21060">
    <property type="entry name" value="ACETATE KINASE"/>
    <property type="match status" value="1"/>
</dbReference>
<dbReference type="PANTHER" id="PTHR21060:SF21">
    <property type="entry name" value="ACETATE KINASE"/>
    <property type="match status" value="1"/>
</dbReference>
<accession>A0ABX9MZV3</accession>
<name>A0ABX9MZV3_9BURK</name>
<reference evidence="11 12" key="1">
    <citation type="submission" date="2017-08" db="EMBL/GenBank/DDBJ databases">
        <title>Pusillimonas indicus sp. nov., a member of the family Alcaligenaceae isolated from surface seawater.</title>
        <authorList>
            <person name="Li J."/>
        </authorList>
    </citation>
    <scope>NUCLEOTIDE SEQUENCE [LARGE SCALE GENOMIC DNA]</scope>
    <source>
        <strain evidence="11 12">17-4A</strain>
    </source>
</reference>
<comment type="cofactor">
    <cofactor evidence="9">
        <name>Mg(2+)</name>
        <dbReference type="ChEBI" id="CHEBI:18420"/>
    </cofactor>
    <cofactor evidence="9">
        <name>Mn(2+)</name>
        <dbReference type="ChEBI" id="CHEBI:29035"/>
    </cofactor>
    <text evidence="9">Mg(2+). Can also accept Mn(2+).</text>
</comment>
<feature type="binding site" evidence="9">
    <location>
        <begin position="327"/>
        <end position="331"/>
    </location>
    <ligand>
        <name>ATP</name>
        <dbReference type="ChEBI" id="CHEBI:30616"/>
    </ligand>
</feature>
<proteinExistence type="inferred from homology"/>
<evidence type="ECO:0000256" key="4">
    <source>
        <dbReference type="ARBA" id="ARBA00022723"/>
    </source>
</evidence>
<evidence type="ECO:0000256" key="1">
    <source>
        <dbReference type="ARBA" id="ARBA00008748"/>
    </source>
</evidence>
<keyword evidence="4 9" id="KW-0479">Metal-binding</keyword>
<keyword evidence="3 9" id="KW-0808">Transferase</keyword>
<evidence type="ECO:0000256" key="6">
    <source>
        <dbReference type="ARBA" id="ARBA00022777"/>
    </source>
</evidence>
<comment type="catalytic activity">
    <reaction evidence="9">
        <text>acetate + ATP = acetyl phosphate + ADP</text>
        <dbReference type="Rhea" id="RHEA:11352"/>
        <dbReference type="ChEBI" id="CHEBI:22191"/>
        <dbReference type="ChEBI" id="CHEBI:30089"/>
        <dbReference type="ChEBI" id="CHEBI:30616"/>
        <dbReference type="ChEBI" id="CHEBI:456216"/>
        <dbReference type="EC" id="2.7.2.1"/>
    </reaction>
</comment>
<dbReference type="EMBL" id="NQOU01000001">
    <property type="protein sequence ID" value="RII84051.1"/>
    <property type="molecule type" value="Genomic_DNA"/>
</dbReference>
<feature type="site" description="Transition state stabilizer" evidence="9">
    <location>
        <position position="182"/>
    </location>
</feature>
<feature type="binding site" evidence="9">
    <location>
        <begin position="209"/>
        <end position="213"/>
    </location>
    <ligand>
        <name>ATP</name>
        <dbReference type="ChEBI" id="CHEBI:30616"/>
    </ligand>
</feature>
<dbReference type="InterPro" id="IPR023865">
    <property type="entry name" value="Aliphatic_acid_kinase_CS"/>
</dbReference>
<dbReference type="PROSITE" id="PS01075">
    <property type="entry name" value="ACETATE_KINASE_1"/>
    <property type="match status" value="1"/>
</dbReference>
<dbReference type="EC" id="2.7.2.1" evidence="9"/>
<feature type="binding site" evidence="9">
    <location>
        <position position="94"/>
    </location>
    <ligand>
        <name>substrate</name>
    </ligand>
</feature>
<feature type="binding site" evidence="9">
    <location>
        <position position="16"/>
    </location>
    <ligand>
        <name>ATP</name>
        <dbReference type="ChEBI" id="CHEBI:30616"/>
    </ligand>
</feature>
<keyword evidence="12" id="KW-1185">Reference proteome</keyword>
<keyword evidence="6 9" id="KW-0418">Kinase</keyword>
<keyword evidence="7 9" id="KW-0067">ATP-binding</keyword>
<keyword evidence="5 9" id="KW-0547">Nucleotide-binding</keyword>
<dbReference type="PIRSF" id="PIRSF000722">
    <property type="entry name" value="Acetate_prop_kin"/>
    <property type="match status" value="1"/>
</dbReference>
<feature type="binding site" evidence="9">
    <location>
        <begin position="282"/>
        <end position="284"/>
    </location>
    <ligand>
        <name>ATP</name>
        <dbReference type="ChEBI" id="CHEBI:30616"/>
    </ligand>
</feature>
<evidence type="ECO:0000256" key="10">
    <source>
        <dbReference type="RuleBase" id="RU003835"/>
    </source>
</evidence>
<dbReference type="RefSeq" id="WP_119440874.1">
    <property type="nucleotide sequence ID" value="NZ_CP170494.1"/>
</dbReference>
<evidence type="ECO:0000256" key="7">
    <source>
        <dbReference type="ARBA" id="ARBA00022840"/>
    </source>
</evidence>
<protein>
    <recommendedName>
        <fullName evidence="9">Acetate kinase</fullName>
        <ecNumber evidence="9">2.7.2.1</ecNumber>
    </recommendedName>
    <alternativeName>
        <fullName evidence="9">Acetokinase</fullName>
    </alternativeName>
</protein>
<comment type="pathway">
    <text evidence="9">Metabolic intermediate biosynthesis; acetyl-CoA biosynthesis; acetyl-CoA from acetate: step 1/2.</text>
</comment>
<dbReference type="InterPro" id="IPR043129">
    <property type="entry name" value="ATPase_NBD"/>
</dbReference>
<comment type="subcellular location">
    <subcellularLocation>
        <location evidence="9">Cytoplasm</location>
    </subcellularLocation>
</comment>
<feature type="site" description="Transition state stabilizer" evidence="9">
    <location>
        <position position="242"/>
    </location>
</feature>
<evidence type="ECO:0000256" key="3">
    <source>
        <dbReference type="ARBA" id="ARBA00022679"/>
    </source>
</evidence>
<evidence type="ECO:0000256" key="5">
    <source>
        <dbReference type="ARBA" id="ARBA00022741"/>
    </source>
</evidence>
<comment type="subunit">
    <text evidence="9">Homodimer.</text>
</comment>
<dbReference type="SUPFAM" id="SSF53067">
    <property type="entry name" value="Actin-like ATPase domain"/>
    <property type="match status" value="2"/>
</dbReference>
<dbReference type="InterPro" id="IPR000890">
    <property type="entry name" value="Aliphatic_acid_kin_short-chain"/>
</dbReference>
<comment type="caution">
    <text evidence="11">The sequence shown here is derived from an EMBL/GenBank/DDBJ whole genome shotgun (WGS) entry which is preliminary data.</text>
</comment>
<evidence type="ECO:0000256" key="8">
    <source>
        <dbReference type="ARBA" id="ARBA00022842"/>
    </source>
</evidence>
<evidence type="ECO:0000313" key="12">
    <source>
        <dbReference type="Proteomes" id="UP000266483"/>
    </source>
</evidence>